<dbReference type="SUPFAM" id="SSF102114">
    <property type="entry name" value="Radical SAM enzymes"/>
    <property type="match status" value="1"/>
</dbReference>
<evidence type="ECO:0000313" key="8">
    <source>
        <dbReference type="Proteomes" id="UP000594688"/>
    </source>
</evidence>
<keyword evidence="3" id="KW-0479">Metal-binding</keyword>
<reference evidence="7 8" key="1">
    <citation type="submission" date="2020-02" db="EMBL/GenBank/DDBJ databases">
        <title>Genomic and physiological characterization of two novel Nitrospinaceae genera.</title>
        <authorList>
            <person name="Mueller A.J."/>
            <person name="Jung M.-Y."/>
            <person name="Strachan C.R."/>
            <person name="Herbold C.W."/>
            <person name="Kirkegaard R.H."/>
            <person name="Daims H."/>
        </authorList>
    </citation>
    <scope>NUCLEOTIDE SEQUENCE [LARGE SCALE GENOMIC DNA]</scope>
    <source>
        <strain evidence="7">EB</strain>
    </source>
</reference>
<dbReference type="InterPro" id="IPR023885">
    <property type="entry name" value="4Fe4S-binding_SPASM_dom"/>
</dbReference>
<gene>
    <name evidence="7" type="ORF">G3M70_12300</name>
</gene>
<dbReference type="InterPro" id="IPR013785">
    <property type="entry name" value="Aldolase_TIM"/>
</dbReference>
<protein>
    <submittedName>
        <fullName evidence="7">Radical SAM protein</fullName>
    </submittedName>
</protein>
<dbReference type="KEGG" id="nli:G3M70_12300"/>
<dbReference type="Pfam" id="PF13186">
    <property type="entry name" value="SPASM"/>
    <property type="match status" value="1"/>
</dbReference>
<dbReference type="PANTHER" id="PTHR11228:SF7">
    <property type="entry name" value="PQQA PEPTIDE CYCLASE"/>
    <property type="match status" value="1"/>
</dbReference>
<dbReference type="PROSITE" id="PS51918">
    <property type="entry name" value="RADICAL_SAM"/>
    <property type="match status" value="1"/>
</dbReference>
<evidence type="ECO:0000256" key="1">
    <source>
        <dbReference type="ARBA" id="ARBA00001966"/>
    </source>
</evidence>
<dbReference type="InterPro" id="IPR058240">
    <property type="entry name" value="rSAM_sf"/>
</dbReference>
<sequence length="361" mass="41044">MSLKSVVEKYKKFISLPNHTFKRLTNKAVVQASRTIASNRAYGIPSHIMMEISSACQLRCPLCPIGNETFARTSELMDFDLYKKVVNEIGDYIYHINLNGMGEPTLNHQILPMIKYAKEKGIFVDLYTNFQLEKKSMIEGLIDAGLDSILIAMDGASKENYEDYRVGGKFEAIVSNVKHLVEARKKLGSKTPEINIQFIPLNHNKGDLDKMSDMVRSLGADNLYVKRPFLFRGTGDSEKDHEYIKTDENEPSEADGYNLYKVDEKGASWQLKTKNVCDYLWTSTVVLADGSVSPCCFDYDGTVNFGNVGEHKFQDIWNNKTYKNFRKANKKDWRAIPLCANDFEGGCPHMYIAADDWLIKM</sequence>
<evidence type="ECO:0000256" key="5">
    <source>
        <dbReference type="ARBA" id="ARBA00023014"/>
    </source>
</evidence>
<proteinExistence type="predicted"/>
<evidence type="ECO:0000259" key="6">
    <source>
        <dbReference type="PROSITE" id="PS51918"/>
    </source>
</evidence>
<evidence type="ECO:0000256" key="2">
    <source>
        <dbReference type="ARBA" id="ARBA00022691"/>
    </source>
</evidence>
<dbReference type="Gene3D" id="3.20.20.70">
    <property type="entry name" value="Aldolase class I"/>
    <property type="match status" value="1"/>
</dbReference>
<evidence type="ECO:0000313" key="7">
    <source>
        <dbReference type="EMBL" id="QPJ62610.1"/>
    </source>
</evidence>
<dbReference type="CDD" id="cd21109">
    <property type="entry name" value="SPASM"/>
    <property type="match status" value="1"/>
</dbReference>
<dbReference type="Pfam" id="PF04055">
    <property type="entry name" value="Radical_SAM"/>
    <property type="match status" value="1"/>
</dbReference>
<dbReference type="AlphaFoldDB" id="A0A7T0G0S5"/>
<dbReference type="InterPro" id="IPR050377">
    <property type="entry name" value="Radical_SAM_PqqE_MftC-like"/>
</dbReference>
<dbReference type="EMBL" id="CP048685">
    <property type="protein sequence ID" value="QPJ62610.1"/>
    <property type="molecule type" value="Genomic_DNA"/>
</dbReference>
<dbReference type="InterPro" id="IPR007197">
    <property type="entry name" value="rSAM"/>
</dbReference>
<dbReference type="GO" id="GO:0003824">
    <property type="term" value="F:catalytic activity"/>
    <property type="evidence" value="ECO:0007669"/>
    <property type="project" value="InterPro"/>
</dbReference>
<dbReference type="GO" id="GO:0046872">
    <property type="term" value="F:metal ion binding"/>
    <property type="evidence" value="ECO:0007669"/>
    <property type="project" value="UniProtKB-KW"/>
</dbReference>
<dbReference type="CDD" id="cd01335">
    <property type="entry name" value="Radical_SAM"/>
    <property type="match status" value="1"/>
</dbReference>
<keyword evidence="5" id="KW-0411">Iron-sulfur</keyword>
<dbReference type="PANTHER" id="PTHR11228">
    <property type="entry name" value="RADICAL SAM DOMAIN PROTEIN"/>
    <property type="match status" value="1"/>
</dbReference>
<accession>A0A7T0G0S5</accession>
<evidence type="ECO:0000256" key="3">
    <source>
        <dbReference type="ARBA" id="ARBA00022723"/>
    </source>
</evidence>
<dbReference type="GO" id="GO:0051536">
    <property type="term" value="F:iron-sulfur cluster binding"/>
    <property type="evidence" value="ECO:0007669"/>
    <property type="project" value="UniProtKB-KW"/>
</dbReference>
<feature type="domain" description="Radical SAM core" evidence="6">
    <location>
        <begin position="42"/>
        <end position="271"/>
    </location>
</feature>
<dbReference type="Proteomes" id="UP000594688">
    <property type="component" value="Chromosome"/>
</dbReference>
<keyword evidence="2" id="KW-0949">S-adenosyl-L-methionine</keyword>
<keyword evidence="4" id="KW-0408">Iron</keyword>
<comment type="cofactor">
    <cofactor evidence="1">
        <name>[4Fe-4S] cluster</name>
        <dbReference type="ChEBI" id="CHEBI:49883"/>
    </cofactor>
</comment>
<name>A0A7T0G0S5_9BACT</name>
<evidence type="ECO:0000256" key="4">
    <source>
        <dbReference type="ARBA" id="ARBA00023004"/>
    </source>
</evidence>
<organism evidence="7 8">
    <name type="scientific">Candidatus Nitronauta litoralis</name>
    <dbReference type="NCBI Taxonomy" id="2705533"/>
    <lineage>
        <taxon>Bacteria</taxon>
        <taxon>Pseudomonadati</taxon>
        <taxon>Nitrospinota/Tectimicrobiota group</taxon>
        <taxon>Nitrospinota</taxon>
        <taxon>Nitrospinia</taxon>
        <taxon>Nitrospinales</taxon>
        <taxon>Nitrospinaceae</taxon>
        <taxon>Candidatus Nitronauta</taxon>
    </lineage>
</organism>
<dbReference type="SFLD" id="SFLDG01067">
    <property type="entry name" value="SPASM/twitch_domain_containing"/>
    <property type="match status" value="1"/>
</dbReference>
<dbReference type="SFLD" id="SFLDS00029">
    <property type="entry name" value="Radical_SAM"/>
    <property type="match status" value="1"/>
</dbReference>